<evidence type="ECO:0000313" key="2">
    <source>
        <dbReference type="EMBL" id="STY87704.1"/>
    </source>
</evidence>
<sequence length="88" mass="10472">MMDLSDDTPRFYSRNRYAGFFEKIFIGMHSDNLHLTHHLFPAISHWNLKKATQILKEDDNFCRWDNYWGGIFSSSEPSRVSLLDFINK</sequence>
<dbReference type="EMBL" id="UGPW01000001">
    <property type="protein sequence ID" value="STY87704.1"/>
    <property type="molecule type" value="Genomic_DNA"/>
</dbReference>
<feature type="domain" description="Fatty acid desaturase" evidence="1">
    <location>
        <begin position="8"/>
        <end position="58"/>
    </location>
</feature>
<reference evidence="2 3" key="1">
    <citation type="submission" date="2018-06" db="EMBL/GenBank/DDBJ databases">
        <authorList>
            <consortium name="Pathogen Informatics"/>
            <person name="Doyle S."/>
        </authorList>
    </citation>
    <scope>NUCLEOTIDE SEQUENCE [LARGE SCALE GENOMIC DNA]</scope>
    <source>
        <strain evidence="2 3">NCTC11227</strain>
    </source>
</reference>
<protein>
    <submittedName>
        <fullName evidence="2">Fatty acid desaturase</fullName>
    </submittedName>
</protein>
<proteinExistence type="predicted"/>
<dbReference type="AlphaFoldDB" id="A0A378PLR4"/>
<dbReference type="Pfam" id="PF00487">
    <property type="entry name" value="FA_desaturase"/>
    <property type="match status" value="1"/>
</dbReference>
<evidence type="ECO:0000313" key="3">
    <source>
        <dbReference type="Proteomes" id="UP000255102"/>
    </source>
</evidence>
<dbReference type="Proteomes" id="UP000255102">
    <property type="component" value="Unassembled WGS sequence"/>
</dbReference>
<gene>
    <name evidence="2" type="ORF">NCTC11227_01724</name>
</gene>
<accession>A0A378PLR4</accession>
<dbReference type="GO" id="GO:0006629">
    <property type="term" value="P:lipid metabolic process"/>
    <property type="evidence" value="ECO:0007669"/>
    <property type="project" value="InterPro"/>
</dbReference>
<evidence type="ECO:0000259" key="1">
    <source>
        <dbReference type="Pfam" id="PF00487"/>
    </source>
</evidence>
<organism evidence="2 3">
    <name type="scientific">Moraxella ovis</name>
    <dbReference type="NCBI Taxonomy" id="29433"/>
    <lineage>
        <taxon>Bacteria</taxon>
        <taxon>Pseudomonadati</taxon>
        <taxon>Pseudomonadota</taxon>
        <taxon>Gammaproteobacteria</taxon>
        <taxon>Moraxellales</taxon>
        <taxon>Moraxellaceae</taxon>
        <taxon>Moraxella</taxon>
    </lineage>
</organism>
<name>A0A378PLR4_9GAMM</name>
<dbReference type="InterPro" id="IPR005804">
    <property type="entry name" value="FA_desaturase_dom"/>
</dbReference>